<dbReference type="AlphaFoldDB" id="A0A085N6Q5"/>
<gene>
    <name evidence="1" type="ORF">M514_22626</name>
</gene>
<dbReference type="Proteomes" id="UP000030758">
    <property type="component" value="Unassembled WGS sequence"/>
</dbReference>
<reference evidence="1" key="1">
    <citation type="journal article" date="2014" name="Nat. Genet.">
        <title>Genome and transcriptome of the porcine whipworm Trichuris suis.</title>
        <authorList>
            <person name="Jex A.R."/>
            <person name="Nejsum P."/>
            <person name="Schwarz E.M."/>
            <person name="Hu L."/>
            <person name="Young N.D."/>
            <person name="Hall R.S."/>
            <person name="Korhonen P.K."/>
            <person name="Liao S."/>
            <person name="Thamsborg S."/>
            <person name="Xia J."/>
            <person name="Xu P."/>
            <person name="Wang S."/>
            <person name="Scheerlinck J.P."/>
            <person name="Hofmann A."/>
            <person name="Sternberg P.W."/>
            <person name="Wang J."/>
            <person name="Gasser R.B."/>
        </authorList>
    </citation>
    <scope>NUCLEOTIDE SEQUENCE [LARGE SCALE GENOMIC DNA]</scope>
    <source>
        <strain evidence="1">DCEP-RM93F</strain>
    </source>
</reference>
<protein>
    <submittedName>
        <fullName evidence="1">Uncharacterized protein</fullName>
    </submittedName>
</protein>
<dbReference type="EMBL" id="KL367543">
    <property type="protein sequence ID" value="KFD65151.1"/>
    <property type="molecule type" value="Genomic_DNA"/>
</dbReference>
<organism evidence="1">
    <name type="scientific">Trichuris suis</name>
    <name type="common">pig whipworm</name>
    <dbReference type="NCBI Taxonomy" id="68888"/>
    <lineage>
        <taxon>Eukaryota</taxon>
        <taxon>Metazoa</taxon>
        <taxon>Ecdysozoa</taxon>
        <taxon>Nematoda</taxon>
        <taxon>Enoplea</taxon>
        <taxon>Dorylaimia</taxon>
        <taxon>Trichinellida</taxon>
        <taxon>Trichuridae</taxon>
        <taxon>Trichuris</taxon>
    </lineage>
</organism>
<name>A0A085N6Q5_9BILA</name>
<evidence type="ECO:0000313" key="1">
    <source>
        <dbReference type="EMBL" id="KFD65151.1"/>
    </source>
</evidence>
<sequence length="87" mass="9896">MSETNIACVEEGEIVSAPLRKDGEVSLEHISNPVIAYFAYADYENDYTSNGHANHGLMQFRLTTKQPMAKCHTYHPKEFHTIDVLRI</sequence>
<accession>A0A085N6Q5</accession>
<proteinExistence type="predicted"/>